<dbReference type="InterPro" id="IPR036322">
    <property type="entry name" value="WD40_repeat_dom_sf"/>
</dbReference>
<dbReference type="PANTHER" id="PTHR19848:SF8">
    <property type="entry name" value="F-BOX AND WD REPEAT DOMAIN CONTAINING 7"/>
    <property type="match status" value="1"/>
</dbReference>
<evidence type="ECO:0000256" key="3">
    <source>
        <dbReference type="PROSITE-ProRule" id="PRU00221"/>
    </source>
</evidence>
<feature type="repeat" description="WD" evidence="3">
    <location>
        <begin position="1245"/>
        <end position="1286"/>
    </location>
</feature>
<dbReference type="PROSITE" id="PS00678">
    <property type="entry name" value="WD_REPEATS_1"/>
    <property type="match status" value="4"/>
</dbReference>
<feature type="domain" description="Arm-like repeat" evidence="6">
    <location>
        <begin position="254"/>
        <end position="619"/>
    </location>
</feature>
<feature type="repeat" description="WD" evidence="3">
    <location>
        <begin position="1455"/>
        <end position="1496"/>
    </location>
</feature>
<feature type="repeat" description="WD" evidence="3">
    <location>
        <begin position="1591"/>
        <end position="1624"/>
    </location>
</feature>
<dbReference type="EMBL" id="JAHRHY010000004">
    <property type="protein sequence ID" value="KAG9070331.1"/>
    <property type="molecule type" value="Genomic_DNA"/>
</dbReference>
<dbReference type="CDD" id="cd00200">
    <property type="entry name" value="WD40"/>
    <property type="match status" value="1"/>
</dbReference>
<reference evidence="7" key="1">
    <citation type="submission" date="2021-06" db="EMBL/GenBank/DDBJ databases">
        <title>Genome Sequence of Mortierella hyaline Strain SCG-10, a Cold-Adapted, Nitrate-Reducing Fungus Isolated from Soil in Minnesota, USA.</title>
        <authorList>
            <person name="Aldossari N."/>
        </authorList>
    </citation>
    <scope>NUCLEOTIDE SEQUENCE</scope>
    <source>
        <strain evidence="7">SCG-10</strain>
    </source>
</reference>
<evidence type="ECO:0000259" key="5">
    <source>
        <dbReference type="Pfam" id="PF05729"/>
    </source>
</evidence>
<feature type="domain" description="NACHT" evidence="5">
    <location>
        <begin position="710"/>
        <end position="865"/>
    </location>
</feature>
<dbReference type="SUPFAM" id="SSF52540">
    <property type="entry name" value="P-loop containing nucleoside triphosphate hydrolases"/>
    <property type="match status" value="1"/>
</dbReference>
<feature type="region of interest" description="Disordered" evidence="4">
    <location>
        <begin position="1"/>
        <end position="58"/>
    </location>
</feature>
<accession>A0A9P8BWL5</accession>
<keyword evidence="1 3" id="KW-0853">WD repeat</keyword>
<dbReference type="InterPro" id="IPR001680">
    <property type="entry name" value="WD40_rpt"/>
</dbReference>
<feature type="repeat" description="WD" evidence="3">
    <location>
        <begin position="1773"/>
        <end position="1815"/>
    </location>
</feature>
<dbReference type="PROSITE" id="PS50294">
    <property type="entry name" value="WD_REPEATS_REGION"/>
    <property type="match status" value="7"/>
</dbReference>
<keyword evidence="2" id="KW-0677">Repeat</keyword>
<dbReference type="InterPro" id="IPR025662">
    <property type="entry name" value="Sigma_54_int_dom_ATP-bd_1"/>
</dbReference>
<proteinExistence type="predicted"/>
<dbReference type="Pfam" id="PF23948">
    <property type="entry name" value="ARM_5"/>
    <property type="match status" value="1"/>
</dbReference>
<dbReference type="SUPFAM" id="SSF141571">
    <property type="entry name" value="Pentapeptide repeat-like"/>
    <property type="match status" value="1"/>
</dbReference>
<dbReference type="SUPFAM" id="SSF50978">
    <property type="entry name" value="WD40 repeat-like"/>
    <property type="match status" value="2"/>
</dbReference>
<dbReference type="InterPro" id="IPR019775">
    <property type="entry name" value="WD40_repeat_CS"/>
</dbReference>
<sequence length="1892" mass="207656">MSKETHPTSLGSPYNAQSTATLRSTTSQSSTNSAFTSSDRAGNTTVQPSSTDNDRSIGHGLTTILVKGNLVHSDLASGDTDDGGDNKSVSSQRVRKRDKLFGFFRPSTSTPRDNQSQSPKTSLDRFSTASTEANLHRLSIISTQYSGDIEYEVEVSSSVDIEHTVSISEVKSLASCAQPSALPAITRLDVFPQNINAPVVLIALQDFGSRIDTTPQLALCLGLLPNSVVPIDQQEDPLQILWSSTPAHLAWLGALKEDPVEQERLRWLGARMVDEFAKDASKDLTEIAEMVLIGPVLDNEHYRRLLSCTITAFDQAVLLDVDLLQGLVQLVQSAPSEALLPDDLVKILHVLRVRLQDTHQQSSVHPFHLTLAVSRLLDVMAEHKVKDLDRVEEHEPLSEVLSGLKASSDPYLMYQACYAFQALQYVPNNESPLQAVLRHSTGVVEGLVKVSAVFKLDLGAVLEGLGKLQETLGGVVEVAGSVYDGACSLMESGRGVLESMKEGLGSGQKRPWYTAVRAAYALAQAGQLKDLNVLIYEAPCRRDPLFQWGICQLLGEIASDTIWDTSVRLHAIDLLRELYMTDPLWGHDESVRTWTLNIICQLGTTTDQVVSASAHTLLKDLNQEQDTTTHLPYPLRNRLPLPATSPTLARVQNIPPLEYDLHKHKVLRLEQSRLSLYIQPFAKASLRAKDEDTFPLLEKVQEFLASESQVMLILGDSGSGKSTFNRHLEHQLWIDYKQGGPIPLFINLPAIKHPDEDMIGKQLRANNFSDDQIQEMKQRRQLILICDGYDESQQLVNLHRTNMLNQSGQWSTKMVISCRTQFLGPSYDDRFKPLPSDSYAAGLQDLFQEAVIAPFSKDQIENYVGLYVQDPQTALLFQNRAMWSAKEYMDKLTTIPNVRDLVKNPFLLTLALNALPRLVASNSNLSSMRVTRVGLYDMFVKQWLETNQVRLRMSALSKEELMAFNSLMEGDFIGCGIDYLLRLSAAIFQEQNGNPIVQYIHRHDKDSWKAAFFGTGPETKLLREASPLMRTGNQYRFVHRSMLEYLLSRIIYSLAKVDEQDFDSSSETTSPASLSSDTNGPLFQRDLLKEPSIIQFLCDRVRLDPHFEQYLRAVIDQSKTDSSATIAATNAITVLVRAGVAFHGADLRGIKVPGADLSYGQFDYAQFQGADLTGVSLSGSWLRQANLSHAQLEGVQFGELPYLKAEGPVKAFAYSPDGRMLGVAVWGEGLGISIYDTSTWERVNLITAAEYVISVAFSPDSQRIASGDWGGLVRLWDCTSGEELLTMEGHTDPIRSLAYSPCGNHIASVSDDKTVRLWDSGTGVCIFVLEGHTEWVASARFSPDGRQLISGSGDGTIRFWDSETGEPGVVLRPSLGEIHSLAISPDGRWIASGHGDGNVRLWDMVSGSPDPVLQGHTNTVMGITFSPDGQLVATSSDDCRAMLWDASTGDIISTFDGHLTYITGVAFSPDGLTIASGSGDGTVRLWEASSSPSSIAIQDQIGDSCLVTYSSNGLSVLSIDNVPGPSRYRPGVIRQGNATTGLLGSVSFEFPDPEMINCVAFSADGNQVATGCEDGSVRLWDCRTGAAGLVLNGNSGAVKIVAYSICGRWIASCDHRNVVRLWDLYDTEQQCILVGDGDNNNCINDLKFSPTGHQLAVCSEDEKGGLFDPRTRVLLTSKKLREVPILTLDYSPNGQQLALGTETSIVLWDLQSDEPGLELKVPVSSFEPMAKCATVAYSPCGQFLAQSKDYILHLWYRQLVEGDIESWSCAASLRVFSALVVSLSWNPVIPKEFITASNDRSVRVWRVSGDDGTMSVKMLWGTNLRTLCTAGVVLEGATGLSPSHQELISQRSAFDGVLPPDYEGSDDESEDDDGSDDKSEDDDGSDDESEDE</sequence>
<dbReference type="OrthoDB" id="2414723at2759"/>
<dbReference type="SMART" id="SM00320">
    <property type="entry name" value="WD40"/>
    <property type="match status" value="12"/>
</dbReference>
<evidence type="ECO:0000256" key="1">
    <source>
        <dbReference type="ARBA" id="ARBA00022574"/>
    </source>
</evidence>
<dbReference type="InterPro" id="IPR020472">
    <property type="entry name" value="WD40_PAC1"/>
</dbReference>
<dbReference type="Proteomes" id="UP000707451">
    <property type="component" value="Unassembled WGS sequence"/>
</dbReference>
<dbReference type="InterPro" id="IPR027417">
    <property type="entry name" value="P-loop_NTPase"/>
</dbReference>
<evidence type="ECO:0000313" key="8">
    <source>
        <dbReference type="Proteomes" id="UP000707451"/>
    </source>
</evidence>
<dbReference type="Gene3D" id="2.160.20.80">
    <property type="entry name" value="E3 ubiquitin-protein ligase SopA"/>
    <property type="match status" value="1"/>
</dbReference>
<dbReference type="Gene3D" id="3.40.50.300">
    <property type="entry name" value="P-loop containing nucleotide triphosphate hydrolases"/>
    <property type="match status" value="1"/>
</dbReference>
<gene>
    <name evidence="7" type="ORF">KI688_009668</name>
</gene>
<dbReference type="Pfam" id="PF00805">
    <property type="entry name" value="Pentapeptide"/>
    <property type="match status" value="1"/>
</dbReference>
<feature type="repeat" description="WD" evidence="3">
    <location>
        <begin position="1556"/>
        <end position="1590"/>
    </location>
</feature>
<feature type="compositionally biased region" description="Polar residues" evidence="4">
    <location>
        <begin position="39"/>
        <end position="51"/>
    </location>
</feature>
<dbReference type="Gene3D" id="2.130.10.10">
    <property type="entry name" value="YVTN repeat-like/Quinoprotein amine dehydrogenase"/>
    <property type="match status" value="4"/>
</dbReference>
<dbReference type="Pfam" id="PF05729">
    <property type="entry name" value="NACHT"/>
    <property type="match status" value="1"/>
</dbReference>
<dbReference type="InterPro" id="IPR056251">
    <property type="entry name" value="Arm_rpt_dom"/>
</dbReference>
<feature type="compositionally biased region" description="Polar residues" evidence="4">
    <location>
        <begin position="7"/>
        <end position="17"/>
    </location>
</feature>
<feature type="region of interest" description="Disordered" evidence="4">
    <location>
        <begin position="101"/>
        <end position="128"/>
    </location>
</feature>
<feature type="repeat" description="WD" evidence="3">
    <location>
        <begin position="1413"/>
        <end position="1454"/>
    </location>
</feature>
<feature type="repeat" description="WD" evidence="3">
    <location>
        <begin position="1371"/>
        <end position="1412"/>
    </location>
</feature>
<evidence type="ECO:0000259" key="6">
    <source>
        <dbReference type="Pfam" id="PF23948"/>
    </source>
</evidence>
<dbReference type="SUPFAM" id="SSF48371">
    <property type="entry name" value="ARM repeat"/>
    <property type="match status" value="1"/>
</dbReference>
<keyword evidence="8" id="KW-1185">Reference proteome</keyword>
<feature type="compositionally biased region" description="Acidic residues" evidence="4">
    <location>
        <begin position="1863"/>
        <end position="1892"/>
    </location>
</feature>
<feature type="compositionally biased region" description="Polar residues" evidence="4">
    <location>
        <begin position="106"/>
        <end position="128"/>
    </location>
</feature>
<feature type="repeat" description="WD" evidence="3">
    <location>
        <begin position="1329"/>
        <end position="1370"/>
    </location>
</feature>
<dbReference type="InterPro" id="IPR001646">
    <property type="entry name" value="5peptide_repeat"/>
</dbReference>
<feature type="repeat" description="WD" evidence="3">
    <location>
        <begin position="1287"/>
        <end position="1319"/>
    </location>
</feature>
<dbReference type="PROSITE" id="PS00675">
    <property type="entry name" value="SIGMA54_INTERACT_1"/>
    <property type="match status" value="1"/>
</dbReference>
<dbReference type="InterPro" id="IPR007111">
    <property type="entry name" value="NACHT_NTPase"/>
</dbReference>
<evidence type="ECO:0008006" key="9">
    <source>
        <dbReference type="Google" id="ProtNLM"/>
    </source>
</evidence>
<comment type="caution">
    <text evidence="7">The sequence shown here is derived from an EMBL/GenBank/DDBJ whole genome shotgun (WGS) entry which is preliminary data.</text>
</comment>
<evidence type="ECO:0000256" key="2">
    <source>
        <dbReference type="ARBA" id="ARBA00022737"/>
    </source>
</evidence>
<name>A0A9P8BWL5_9FUNG</name>
<evidence type="ECO:0000313" key="7">
    <source>
        <dbReference type="EMBL" id="KAG9070331.1"/>
    </source>
</evidence>
<dbReference type="PRINTS" id="PR00320">
    <property type="entry name" value="GPROTEINBRPT"/>
</dbReference>
<evidence type="ECO:0000256" key="4">
    <source>
        <dbReference type="SAM" id="MobiDB-lite"/>
    </source>
</evidence>
<feature type="region of interest" description="Disordered" evidence="4">
    <location>
        <begin position="1852"/>
        <end position="1892"/>
    </location>
</feature>
<dbReference type="InterPro" id="IPR016024">
    <property type="entry name" value="ARM-type_fold"/>
</dbReference>
<dbReference type="Pfam" id="PF00400">
    <property type="entry name" value="WD40"/>
    <property type="match status" value="9"/>
</dbReference>
<dbReference type="InterPro" id="IPR015943">
    <property type="entry name" value="WD40/YVTN_repeat-like_dom_sf"/>
</dbReference>
<protein>
    <recommendedName>
        <fullName evidence="9">WD40 repeat-like protein</fullName>
    </recommendedName>
</protein>
<feature type="compositionally biased region" description="Low complexity" evidence="4">
    <location>
        <begin position="18"/>
        <end position="38"/>
    </location>
</feature>
<organism evidence="7 8">
    <name type="scientific">Linnemannia hyalina</name>
    <dbReference type="NCBI Taxonomy" id="64524"/>
    <lineage>
        <taxon>Eukaryota</taxon>
        <taxon>Fungi</taxon>
        <taxon>Fungi incertae sedis</taxon>
        <taxon>Mucoromycota</taxon>
        <taxon>Mortierellomycotina</taxon>
        <taxon>Mortierellomycetes</taxon>
        <taxon>Mortierellales</taxon>
        <taxon>Mortierellaceae</taxon>
        <taxon>Linnemannia</taxon>
    </lineage>
</organism>
<dbReference type="PROSITE" id="PS50082">
    <property type="entry name" value="WD_REPEATS_2"/>
    <property type="match status" value="9"/>
</dbReference>
<dbReference type="PANTHER" id="PTHR19848">
    <property type="entry name" value="WD40 REPEAT PROTEIN"/>
    <property type="match status" value="1"/>
</dbReference>